<name>A0ABR4YWX5_9MYCO</name>
<dbReference type="EMBL" id="JTLZ01000005">
    <property type="protein sequence ID" value="KHO26619.1"/>
    <property type="molecule type" value="Genomic_DNA"/>
</dbReference>
<keyword evidence="2" id="KW-1185">Reference proteome</keyword>
<comment type="caution">
    <text evidence="1">The sequence shown here is derived from an EMBL/GenBank/DDBJ whole genome shotgun (WGS) entry which is preliminary data.</text>
</comment>
<evidence type="ECO:0008006" key="3">
    <source>
        <dbReference type="Google" id="ProtNLM"/>
    </source>
</evidence>
<evidence type="ECO:0000313" key="1">
    <source>
        <dbReference type="EMBL" id="KHO26619.1"/>
    </source>
</evidence>
<dbReference type="SUPFAM" id="SSF54427">
    <property type="entry name" value="NTF2-like"/>
    <property type="match status" value="1"/>
</dbReference>
<accession>A0ABR4YWX5</accession>
<reference evidence="1 2" key="1">
    <citation type="submission" date="2014-11" db="EMBL/GenBank/DDBJ databases">
        <title>Mycobacterium setense Manresensis Genome.</title>
        <authorList>
            <person name="Rech G."/>
            <person name="Sumoy L."/>
        </authorList>
    </citation>
    <scope>NUCLEOTIDE SEQUENCE [LARGE SCALE GENOMIC DNA]</scope>
    <source>
        <strain evidence="1 2">Manresensis</strain>
    </source>
</reference>
<sequence>MTTQRPKLNDPTLDGSHAVRDLIDQLQRGGDAGEADIYDSMFADDILWGTPKGMVLQGYSNLNPIHRRMMDGPPVVPPSRFELAQAVCPAPGVTVAQIRRSAIDGGFSEMAMYVLVRNGEKWWVAAAQNTPVVDALPST</sequence>
<organism evidence="1 2">
    <name type="scientific">Mycolicibacterium setense</name>
    <dbReference type="NCBI Taxonomy" id="431269"/>
    <lineage>
        <taxon>Bacteria</taxon>
        <taxon>Bacillati</taxon>
        <taxon>Actinomycetota</taxon>
        <taxon>Actinomycetes</taxon>
        <taxon>Mycobacteriales</taxon>
        <taxon>Mycobacteriaceae</taxon>
        <taxon>Mycolicibacterium</taxon>
    </lineage>
</organism>
<gene>
    <name evidence="1" type="ORF">QQ44_13305</name>
</gene>
<proteinExistence type="predicted"/>
<protein>
    <recommendedName>
        <fullName evidence="3">DUF4440 domain-containing protein</fullName>
    </recommendedName>
</protein>
<dbReference type="RefSeq" id="WP_039320210.1">
    <property type="nucleotide sequence ID" value="NZ_JACKSA010000447.1"/>
</dbReference>
<dbReference type="Proteomes" id="UP000031004">
    <property type="component" value="Unassembled WGS sequence"/>
</dbReference>
<dbReference type="InterPro" id="IPR032710">
    <property type="entry name" value="NTF2-like_dom_sf"/>
</dbReference>
<dbReference type="Gene3D" id="3.10.450.50">
    <property type="match status" value="1"/>
</dbReference>
<evidence type="ECO:0000313" key="2">
    <source>
        <dbReference type="Proteomes" id="UP000031004"/>
    </source>
</evidence>